<keyword evidence="1" id="KW-0503">Monooxygenase</keyword>
<feature type="compositionally biased region" description="Low complexity" evidence="2">
    <location>
        <begin position="299"/>
        <end position="309"/>
    </location>
</feature>
<dbReference type="InterPro" id="IPR036396">
    <property type="entry name" value="Cyt_P450_sf"/>
</dbReference>
<dbReference type="EMBL" id="CP126208">
    <property type="protein sequence ID" value="WIA09585.1"/>
    <property type="molecule type" value="Genomic_DNA"/>
</dbReference>
<keyword evidence="5" id="KW-1185">Reference proteome</keyword>
<dbReference type="InterPro" id="IPR017972">
    <property type="entry name" value="Cyt_P450_CS"/>
</dbReference>
<dbReference type="SUPFAM" id="SSF48264">
    <property type="entry name" value="Cytochrome P450"/>
    <property type="match status" value="1"/>
</dbReference>
<evidence type="ECO:0008006" key="6">
    <source>
        <dbReference type="Google" id="ProtNLM"/>
    </source>
</evidence>
<comment type="similarity">
    <text evidence="1">Belongs to the cytochrome P450 family.</text>
</comment>
<proteinExistence type="inferred from homology"/>
<keyword evidence="1" id="KW-0479">Metal-binding</keyword>
<keyword evidence="3" id="KW-0472">Membrane</keyword>
<keyword evidence="3" id="KW-1133">Transmembrane helix</keyword>
<reference evidence="4 5" key="1">
    <citation type="submission" date="2023-05" db="EMBL/GenBank/DDBJ databases">
        <title>A 100% complete, gapless, phased diploid assembly of the Scenedesmus obliquus UTEX 3031 genome.</title>
        <authorList>
            <person name="Biondi T.C."/>
            <person name="Hanschen E.R."/>
            <person name="Kwon T."/>
            <person name="Eng W."/>
            <person name="Kruse C.P.S."/>
            <person name="Koehler S.I."/>
            <person name="Kunde Y."/>
            <person name="Gleasner C.D."/>
            <person name="You Mak K.T."/>
            <person name="Polle J."/>
            <person name="Hovde B.T."/>
            <person name="Starkenburg S.R."/>
        </authorList>
    </citation>
    <scope>NUCLEOTIDE SEQUENCE [LARGE SCALE GENOMIC DNA]</scope>
    <source>
        <strain evidence="4 5">DOE0152z</strain>
    </source>
</reference>
<evidence type="ECO:0000313" key="4">
    <source>
        <dbReference type="EMBL" id="WIA09585.1"/>
    </source>
</evidence>
<dbReference type="PRINTS" id="PR00385">
    <property type="entry name" value="P450"/>
</dbReference>
<evidence type="ECO:0000256" key="1">
    <source>
        <dbReference type="RuleBase" id="RU000461"/>
    </source>
</evidence>
<name>A0ABY8TKQ7_TETOB</name>
<dbReference type="PROSITE" id="PS00086">
    <property type="entry name" value="CYTOCHROME_P450"/>
    <property type="match status" value="1"/>
</dbReference>
<keyword evidence="1" id="KW-0408">Iron</keyword>
<keyword evidence="3" id="KW-0812">Transmembrane</keyword>
<dbReference type="PANTHER" id="PTHR24301:SF2">
    <property type="entry name" value="THROMBOXANE-A SYNTHASE"/>
    <property type="match status" value="1"/>
</dbReference>
<dbReference type="Gene3D" id="1.10.630.10">
    <property type="entry name" value="Cytochrome P450"/>
    <property type="match status" value="1"/>
</dbReference>
<accession>A0ABY8TKQ7</accession>
<keyword evidence="1" id="KW-0560">Oxidoreductase</keyword>
<feature type="region of interest" description="Disordered" evidence="2">
    <location>
        <begin position="294"/>
        <end position="318"/>
    </location>
</feature>
<dbReference type="InterPro" id="IPR001128">
    <property type="entry name" value="Cyt_P450"/>
</dbReference>
<protein>
    <recommendedName>
        <fullName evidence="6">Cytochrome P450</fullName>
    </recommendedName>
</protein>
<evidence type="ECO:0000313" key="5">
    <source>
        <dbReference type="Proteomes" id="UP001244341"/>
    </source>
</evidence>
<dbReference type="InterPro" id="IPR002401">
    <property type="entry name" value="Cyt_P450_E_grp-I"/>
</dbReference>
<dbReference type="PANTHER" id="PTHR24301">
    <property type="entry name" value="THROMBOXANE-A SYNTHASE"/>
    <property type="match status" value="1"/>
</dbReference>
<gene>
    <name evidence="4" type="ORF">OEZ85_008977</name>
</gene>
<sequence length="572" mass="62066">MLSAAALQQSCSSSAAQAISPLTAVLCALGLLIWVPWALNRWRFRHIPGPWAPPVLGNLLGLAQHDLHGYLELCRKRHGTLFKIYIGSNMIVCLAEPGLARRTFSKLSCRHSGVQLVAGPQDWDFLVDGLVGANGTAWRTLRTAWQPAFGSAALEGYVSGMNAAAEELRQRLEAAAASGEEVELFGELGAMTMDVVGQAAYGVDLHTLQTAEDVTQQQQQQQQQESSLLAAIKAVFEGGGVANSSNYLPLVLLFPLLAPLVQALAYRWPDAKLARLAKARAKIRQASMQLVQGWRGHPQQQQQQQQQQQHARSAGNGYMQPAGSLPEVAAGALSGAAGAPGTFPGLMLTARDKETGQQLTDEQVVSQLNTFLVAAFETTASAIACCIYFIAQHPQVQDALLAEVDAFGRQRRVAFSDLDQFPQADAILKETLRLIPPGAIAARFTEQGHQLTPEVWLPPGTPLFACIHAYQRDPQLWPAAEQFRPERWLQDGASAAAEGLQPSTPDAYSPFGFGGRLCVGMRFANQEVVIALVRLYQCFTFELQPGQVPLPVKQTFALIPAQGLRVRVQKRS</sequence>
<dbReference type="PRINTS" id="PR00463">
    <property type="entry name" value="EP450I"/>
</dbReference>
<evidence type="ECO:0000256" key="3">
    <source>
        <dbReference type="SAM" id="Phobius"/>
    </source>
</evidence>
<dbReference type="Pfam" id="PF00067">
    <property type="entry name" value="p450"/>
    <property type="match status" value="1"/>
</dbReference>
<dbReference type="Proteomes" id="UP001244341">
    <property type="component" value="Chromosome 1b"/>
</dbReference>
<dbReference type="CDD" id="cd00302">
    <property type="entry name" value="cytochrome_P450"/>
    <property type="match status" value="1"/>
</dbReference>
<evidence type="ECO:0000256" key="2">
    <source>
        <dbReference type="SAM" id="MobiDB-lite"/>
    </source>
</evidence>
<feature type="transmembrane region" description="Helical" evidence="3">
    <location>
        <begin position="18"/>
        <end position="39"/>
    </location>
</feature>
<organism evidence="4 5">
    <name type="scientific">Tetradesmus obliquus</name>
    <name type="common">Green alga</name>
    <name type="synonym">Acutodesmus obliquus</name>
    <dbReference type="NCBI Taxonomy" id="3088"/>
    <lineage>
        <taxon>Eukaryota</taxon>
        <taxon>Viridiplantae</taxon>
        <taxon>Chlorophyta</taxon>
        <taxon>core chlorophytes</taxon>
        <taxon>Chlorophyceae</taxon>
        <taxon>CS clade</taxon>
        <taxon>Sphaeropleales</taxon>
        <taxon>Scenedesmaceae</taxon>
        <taxon>Tetradesmus</taxon>
    </lineage>
</organism>
<keyword evidence="1" id="KW-0349">Heme</keyword>